<accession>A0ABX7QD97</accession>
<dbReference type="InterPro" id="IPR025110">
    <property type="entry name" value="AMP-bd_C"/>
</dbReference>
<dbReference type="InterPro" id="IPR045851">
    <property type="entry name" value="AMP-bd_C_sf"/>
</dbReference>
<dbReference type="InterPro" id="IPR006162">
    <property type="entry name" value="Ppantetheine_attach_site"/>
</dbReference>
<dbReference type="SUPFAM" id="SSF56801">
    <property type="entry name" value="Acetyl-CoA synthetase-like"/>
    <property type="match status" value="1"/>
</dbReference>
<gene>
    <name evidence="5" type="ORF">J0383_19235</name>
</gene>
<dbReference type="PROSITE" id="PS00012">
    <property type="entry name" value="PHOSPHOPANTETHEINE"/>
    <property type="match status" value="1"/>
</dbReference>
<dbReference type="PROSITE" id="PS00455">
    <property type="entry name" value="AMP_BINDING"/>
    <property type="match status" value="1"/>
</dbReference>
<dbReference type="InterPro" id="IPR023213">
    <property type="entry name" value="CAT-like_dom_sf"/>
</dbReference>
<dbReference type="Gene3D" id="3.30.559.10">
    <property type="entry name" value="Chloramphenicol acetyltransferase-like domain"/>
    <property type="match status" value="2"/>
</dbReference>
<sequence length="1479" mass="171537">MKLTLPQQDVYFEQLMFPEDPIYNIGAKIIIKGKIAYDIINKAYLELINQHDTYRSSMDLSSDEVIMHTIEKYVSELKFLDFSSSENPDKEANEFMQQQFEIPFELKADELLHKFILIKVDSEFHYLFSVYHHIITDGWGTSLMFQRLVKNYNELSEFGEIKTQYPFTYQDFIQDDKAYSESKSFEEDKQYWKTKFSHLPEKLFEKINQHDKTNQSKRKEIIISRSIYNELERTGKELGATTFHVILGILYLYFGRKHQNKDFAIGLPVLNRGKSVFKKTVGLFMGVSPLRMQFDLNDTFEDLVKNIKQQLRQDYRHQRFPLGKIVKELDLFYEKDRLFNMTLSYEKQNYSDHFINTQTTVIPLSNHSERVALAIYIREFDESEDIKIDFDYNVNYFDETEITKVAAHFENLLTTVIHTTKEKLSQYQYLTEAEEHQLLYDFNKTSFDYPENETVVSLFNNQVNKNPDKTALVDEKVNYTYRDLAQLSDKIAFCIKQKTGKSNTAVAVLMNRSAELTAVLLGVLKSGCAYIPLDPSFPKDRLEYIIKHSGVNQIIATQNLKENLNIDCEIIDADLLLKQEITEPIVLDEVSSSAGAYIIYTSGSTGNPKGVAISHKSLCNFLISIENQPKIDQNDYLFSVTTQSFDISILEFFTPLIAGAKLYIANQELLSDPAHTIQKIEDLKVTVIQATPSFFQMLYNAGWNGNKKVKILCGGDLLSEALAQKLLETNHELWNMYGPTETTIWSSCKQVTNAKEASNIGQPINNTQFYILDDAMQLLPLHVPGTIYIGGDGLALGYYKNEELTLEKFVQSPFDSSKRIYNTGDIGKWNNKGEIEFLGRNDNQVKIRGYRIELGEIETKLNQIENVKDSVVIAQKNQEQGAILIAFLIIEKELFDYSSVIAALRDELPEYMIPHAVIPLNEFPLTPNKKIDRKALASFKITTEKTNAIHEKATTEIELALCKYYQEILEIKDELSITDNFFMLGGHSLNAVKLINKIEENLHYKITLKDIFDYPVIQAMSKYLEKKEKNKTSEIKALEQRQYYDITTAQYNIWLASQQFKKSVSYNMPAVFKITGQIDKAVLEKVFLELQKKYEILRTGFVEVDGKPSQVVSYEKNEIPVEEFFYDKKEIKKAIKIFINKEFDLNKAPLLRIGLFHKTDGSSYLVFCTHHIIMDGWSLEILINEFVSHYKKIEKNEIVDDSKLNFQFKDYAAWYNKVQQKNSEEKNLRFWKTYLDGYSWKNTLPYDHQFQKDNHKSIDYEFVHHNINVPEIKKFVQKHNISLHTLLTGTFSILMYKMYDKEDFSIGTVNSGRTNSELQNQLGMFVKTLPLRNKIDQEKSAADFLNETHQNLLLIDEHQDVPETISNTFRLDTLLVLQNPSFDYSTIKVNTNLQLHLTPVNTSYNRLPLLITFEVSKNKLSGKINYSTSKYEAETIQLISLKYEKLLEEILRNSSQSIESLDTELDFEKQETIQIGFNF</sequence>
<keyword evidence="2" id="KW-0596">Phosphopantetheine</keyword>
<dbReference type="InterPro" id="IPR000873">
    <property type="entry name" value="AMP-dep_synth/lig_dom"/>
</dbReference>
<keyword evidence="6" id="KW-1185">Reference proteome</keyword>
<dbReference type="InterPro" id="IPR010071">
    <property type="entry name" value="AA_adenyl_dom"/>
</dbReference>
<organism evidence="5 6">
    <name type="scientific">Flavobacterium endoglycinae</name>
    <dbReference type="NCBI Taxonomy" id="2816357"/>
    <lineage>
        <taxon>Bacteria</taxon>
        <taxon>Pseudomonadati</taxon>
        <taxon>Bacteroidota</taxon>
        <taxon>Flavobacteriia</taxon>
        <taxon>Flavobacteriales</taxon>
        <taxon>Flavobacteriaceae</taxon>
        <taxon>Flavobacterium</taxon>
    </lineage>
</organism>
<dbReference type="Proteomes" id="UP000663440">
    <property type="component" value="Chromosome"/>
</dbReference>
<dbReference type="InterPro" id="IPR036736">
    <property type="entry name" value="ACP-like_sf"/>
</dbReference>
<feature type="domain" description="Carrier" evidence="4">
    <location>
        <begin position="952"/>
        <end position="1028"/>
    </location>
</feature>
<dbReference type="InterPro" id="IPR001242">
    <property type="entry name" value="Condensation_dom"/>
</dbReference>
<dbReference type="PANTHER" id="PTHR45527:SF1">
    <property type="entry name" value="FATTY ACID SYNTHASE"/>
    <property type="match status" value="1"/>
</dbReference>
<keyword evidence="3" id="KW-0597">Phosphoprotein</keyword>
<dbReference type="Gene3D" id="3.30.300.30">
    <property type="match status" value="1"/>
</dbReference>
<evidence type="ECO:0000256" key="2">
    <source>
        <dbReference type="ARBA" id="ARBA00022450"/>
    </source>
</evidence>
<evidence type="ECO:0000256" key="3">
    <source>
        <dbReference type="ARBA" id="ARBA00022553"/>
    </source>
</evidence>
<dbReference type="PROSITE" id="PS50075">
    <property type="entry name" value="CARRIER"/>
    <property type="match status" value="1"/>
</dbReference>
<reference evidence="5 6" key="1">
    <citation type="submission" date="2021-03" db="EMBL/GenBank/DDBJ databases">
        <title>Flavobacterium kribbensis sp. nov, an endophytic bacteria, isolated from soybean.</title>
        <authorList>
            <person name="Lee J."/>
            <person name="Seo J."/>
        </authorList>
    </citation>
    <scope>NUCLEOTIDE SEQUENCE [LARGE SCALE GENOMIC DNA]</scope>
    <source>
        <strain evidence="5 6">BB8</strain>
    </source>
</reference>
<dbReference type="SUPFAM" id="SSF47336">
    <property type="entry name" value="ACP-like"/>
    <property type="match status" value="1"/>
</dbReference>
<dbReference type="Pfam" id="PF13193">
    <property type="entry name" value="AMP-binding_C"/>
    <property type="match status" value="1"/>
</dbReference>
<dbReference type="Gene3D" id="3.30.559.30">
    <property type="entry name" value="Nonribosomal peptide synthetase, condensation domain"/>
    <property type="match status" value="2"/>
</dbReference>
<name>A0ABX7QD97_9FLAO</name>
<dbReference type="Pfam" id="PF00550">
    <property type="entry name" value="PP-binding"/>
    <property type="match status" value="1"/>
</dbReference>
<dbReference type="Gene3D" id="1.10.1200.10">
    <property type="entry name" value="ACP-like"/>
    <property type="match status" value="1"/>
</dbReference>
<dbReference type="Pfam" id="PF00501">
    <property type="entry name" value="AMP-binding"/>
    <property type="match status" value="1"/>
</dbReference>
<dbReference type="NCBIfam" id="TIGR01733">
    <property type="entry name" value="AA-adenyl-dom"/>
    <property type="match status" value="1"/>
</dbReference>
<dbReference type="Gene3D" id="3.40.50.980">
    <property type="match status" value="2"/>
</dbReference>
<dbReference type="Pfam" id="PF00668">
    <property type="entry name" value="Condensation"/>
    <property type="match status" value="2"/>
</dbReference>
<dbReference type="PANTHER" id="PTHR45527">
    <property type="entry name" value="NONRIBOSOMAL PEPTIDE SYNTHETASE"/>
    <property type="match status" value="1"/>
</dbReference>
<dbReference type="Gene3D" id="2.30.38.10">
    <property type="entry name" value="Luciferase, Domain 3"/>
    <property type="match status" value="1"/>
</dbReference>
<evidence type="ECO:0000256" key="1">
    <source>
        <dbReference type="ARBA" id="ARBA00001957"/>
    </source>
</evidence>
<dbReference type="InterPro" id="IPR009081">
    <property type="entry name" value="PP-bd_ACP"/>
</dbReference>
<proteinExistence type="predicted"/>
<dbReference type="SUPFAM" id="SSF52777">
    <property type="entry name" value="CoA-dependent acyltransferases"/>
    <property type="match status" value="4"/>
</dbReference>
<protein>
    <submittedName>
        <fullName evidence="5">Amino acid adenylation domain-containing protein</fullName>
    </submittedName>
</protein>
<evidence type="ECO:0000313" key="6">
    <source>
        <dbReference type="Proteomes" id="UP000663440"/>
    </source>
</evidence>
<dbReference type="InterPro" id="IPR020845">
    <property type="entry name" value="AMP-binding_CS"/>
</dbReference>
<dbReference type="RefSeq" id="WP_207295579.1">
    <property type="nucleotide sequence ID" value="NZ_CP071448.1"/>
</dbReference>
<evidence type="ECO:0000313" key="5">
    <source>
        <dbReference type="EMBL" id="QSW88376.1"/>
    </source>
</evidence>
<dbReference type="EMBL" id="CP071448">
    <property type="protein sequence ID" value="QSW88376.1"/>
    <property type="molecule type" value="Genomic_DNA"/>
</dbReference>
<evidence type="ECO:0000259" key="4">
    <source>
        <dbReference type="PROSITE" id="PS50075"/>
    </source>
</evidence>
<comment type="cofactor">
    <cofactor evidence="1">
        <name>pantetheine 4'-phosphate</name>
        <dbReference type="ChEBI" id="CHEBI:47942"/>
    </cofactor>
</comment>